<evidence type="ECO:0000256" key="1">
    <source>
        <dbReference type="ARBA" id="ARBA00022485"/>
    </source>
</evidence>
<keyword evidence="3 6" id="KW-0479">Metal-binding</keyword>
<dbReference type="CDD" id="cd01335">
    <property type="entry name" value="Radical_SAM"/>
    <property type="match status" value="1"/>
</dbReference>
<dbReference type="Proteomes" id="UP000002026">
    <property type="component" value="Chromosome"/>
</dbReference>
<feature type="binding site" evidence="6">
    <location>
        <position position="33"/>
    </location>
    <ligand>
        <name>[4Fe-4S] cluster</name>
        <dbReference type="ChEBI" id="CHEBI:49883"/>
        <note>4Fe-4S-S-AdoMet</note>
    </ligand>
</feature>
<dbReference type="SFLD" id="SFLDG01101">
    <property type="entry name" value="Uncharacterised_Radical_SAM_Su"/>
    <property type="match status" value="1"/>
</dbReference>
<feature type="binding site" evidence="6">
    <location>
        <position position="40"/>
    </location>
    <ligand>
        <name>[4Fe-4S] cluster</name>
        <dbReference type="ChEBI" id="CHEBI:49883"/>
        <note>4Fe-4S-S-AdoMet</note>
    </ligand>
</feature>
<evidence type="ECO:0000313" key="9">
    <source>
        <dbReference type="Proteomes" id="UP000002026"/>
    </source>
</evidence>
<evidence type="ECO:0000256" key="6">
    <source>
        <dbReference type="PIRSR" id="PIRSR004869-50"/>
    </source>
</evidence>
<comment type="cofactor">
    <cofactor evidence="6">
        <name>[4Fe-4S] cluster</name>
        <dbReference type="ChEBI" id="CHEBI:49883"/>
    </cofactor>
    <text evidence="6">Binds 1 [4Fe-4S] cluster. The cluster is coordinated with 3 cysteines and an exchangeable S-adenosyl-L-methionine.</text>
</comment>
<dbReference type="KEGG" id="shi:Shel_17370"/>
<dbReference type="Gene3D" id="3.20.20.70">
    <property type="entry name" value="Aldolase class I"/>
    <property type="match status" value="1"/>
</dbReference>
<organism evidence="8 9">
    <name type="scientific">Slackia heliotrinireducens (strain ATCC 29202 / DSM 20476 / NCTC 11029 / RHS 1)</name>
    <name type="common">Peptococcus heliotrinreducens</name>
    <dbReference type="NCBI Taxonomy" id="471855"/>
    <lineage>
        <taxon>Bacteria</taxon>
        <taxon>Bacillati</taxon>
        <taxon>Actinomycetota</taxon>
        <taxon>Coriobacteriia</taxon>
        <taxon>Eggerthellales</taxon>
        <taxon>Eggerthellaceae</taxon>
        <taxon>Slackia</taxon>
    </lineage>
</organism>
<dbReference type="AlphaFoldDB" id="C7N771"/>
<dbReference type="InterPro" id="IPR034457">
    <property type="entry name" value="Organic_radical-activating"/>
</dbReference>
<evidence type="ECO:0000313" key="8">
    <source>
        <dbReference type="EMBL" id="ACV22756.1"/>
    </source>
</evidence>
<dbReference type="RefSeq" id="WP_012798858.1">
    <property type="nucleotide sequence ID" value="NC_013165.1"/>
</dbReference>
<name>C7N771_SLAHD</name>
<dbReference type="HOGENOM" id="CLU_044176_1_1_11"/>
<evidence type="ECO:0000256" key="3">
    <source>
        <dbReference type="ARBA" id="ARBA00022723"/>
    </source>
</evidence>
<dbReference type="EMBL" id="CP001684">
    <property type="protein sequence ID" value="ACV22756.1"/>
    <property type="molecule type" value="Genomic_DNA"/>
</dbReference>
<dbReference type="STRING" id="471855.Shel_17370"/>
<dbReference type="InterPro" id="IPR013785">
    <property type="entry name" value="Aldolase_TIM"/>
</dbReference>
<keyword evidence="4 6" id="KW-0408">Iron</keyword>
<dbReference type="PROSITE" id="PS51918">
    <property type="entry name" value="RADICAL_SAM"/>
    <property type="match status" value="1"/>
</dbReference>
<dbReference type="GO" id="GO:0016829">
    <property type="term" value="F:lyase activity"/>
    <property type="evidence" value="ECO:0007669"/>
    <property type="project" value="UniProtKB-KW"/>
</dbReference>
<dbReference type="SFLD" id="SFLDS00029">
    <property type="entry name" value="Radical_SAM"/>
    <property type="match status" value="1"/>
</dbReference>
<evidence type="ECO:0000256" key="5">
    <source>
        <dbReference type="ARBA" id="ARBA00023014"/>
    </source>
</evidence>
<dbReference type="PANTHER" id="PTHR30352">
    <property type="entry name" value="PYRUVATE FORMATE-LYASE-ACTIVATING ENZYME"/>
    <property type="match status" value="1"/>
</dbReference>
<evidence type="ECO:0000256" key="2">
    <source>
        <dbReference type="ARBA" id="ARBA00022691"/>
    </source>
</evidence>
<dbReference type="InterPro" id="IPR058240">
    <property type="entry name" value="rSAM_sf"/>
</dbReference>
<dbReference type="GO" id="GO:0051539">
    <property type="term" value="F:4 iron, 4 sulfur cluster binding"/>
    <property type="evidence" value="ECO:0007669"/>
    <property type="project" value="UniProtKB-KW"/>
</dbReference>
<dbReference type="GO" id="GO:0046872">
    <property type="term" value="F:metal ion binding"/>
    <property type="evidence" value="ECO:0007669"/>
    <property type="project" value="UniProtKB-KW"/>
</dbReference>
<keyword evidence="8" id="KW-0456">Lyase</keyword>
<keyword evidence="2 6" id="KW-0949">S-adenosyl-L-methionine</keyword>
<accession>C7N771</accession>
<dbReference type="InterPro" id="IPR027596">
    <property type="entry name" value="AmmeMemoSam_rS"/>
</dbReference>
<sequence length="251" mass="27970">MEICSIALDPIEKKPLARFYPGSRILSVGGVGCTLHCPWCQNHEIALPEDPSAVPTRTITPDELAEAAASYIPYGNIGVAYTYNEPLLRWRQVLECAKAVRAQEAPDLVGPDHLVNVLVTNGMVGEGPLEELLEWIDAWNIDLKAFTQEGYDVCGGKLDVVKRTIRRAAACSHVEVTTLVIPGYNDDMDGFERAAAWLADVDPDLTWHLSRFHPAYRWMHLPRTPLDTLYRAQEIARRHLNHVVLGNVPLA</sequence>
<reference evidence="8 9" key="1">
    <citation type="journal article" date="2009" name="Stand. Genomic Sci.">
        <title>Complete genome sequence of Slackia heliotrinireducens type strain (RHS 1).</title>
        <authorList>
            <person name="Pukall R."/>
            <person name="Lapidus A."/>
            <person name="Nolan M."/>
            <person name="Copeland A."/>
            <person name="Glavina Del Rio T."/>
            <person name="Lucas S."/>
            <person name="Chen F."/>
            <person name="Tice H."/>
            <person name="Cheng J.F."/>
            <person name="Chertkov O."/>
            <person name="Bruce D."/>
            <person name="Goodwin L."/>
            <person name="Kuske C."/>
            <person name="Brettin T."/>
            <person name="Detter J.C."/>
            <person name="Han C."/>
            <person name="Pitluck S."/>
            <person name="Pati A."/>
            <person name="Mavrommatis K."/>
            <person name="Ivanova N."/>
            <person name="Ovchinnikova G."/>
            <person name="Chen A."/>
            <person name="Palaniappan K."/>
            <person name="Schneider S."/>
            <person name="Rohde M."/>
            <person name="Chain P."/>
            <person name="D'haeseleer P."/>
            <person name="Goker M."/>
            <person name="Bristow J."/>
            <person name="Eisen J.A."/>
            <person name="Markowitz V."/>
            <person name="Kyrpides N.C."/>
            <person name="Klenk H.P."/>
            <person name="Hugenholtz P."/>
        </authorList>
    </citation>
    <scope>NUCLEOTIDE SEQUENCE [LARGE SCALE GENOMIC DNA]</scope>
    <source>
        <strain evidence="9">ATCC 29202 / DSM 20476 / NCTC 11029 / RHS 1</strain>
    </source>
</reference>
<dbReference type="InterPro" id="IPR007197">
    <property type="entry name" value="rSAM"/>
</dbReference>
<dbReference type="InterPro" id="IPR016431">
    <property type="entry name" value="Pyrv-formate_lyase-activ_prd"/>
</dbReference>
<dbReference type="eggNOG" id="COG1180">
    <property type="taxonomic scope" value="Bacteria"/>
</dbReference>
<keyword evidence="1" id="KW-0004">4Fe-4S</keyword>
<gene>
    <name evidence="8" type="ordered locus">Shel_17370</name>
</gene>
<keyword evidence="9" id="KW-1185">Reference proteome</keyword>
<evidence type="ECO:0000259" key="7">
    <source>
        <dbReference type="PROSITE" id="PS51918"/>
    </source>
</evidence>
<feature type="domain" description="Radical SAM core" evidence="7">
    <location>
        <begin position="18"/>
        <end position="251"/>
    </location>
</feature>
<dbReference type="Pfam" id="PF04055">
    <property type="entry name" value="Radical_SAM"/>
    <property type="match status" value="1"/>
</dbReference>
<proteinExistence type="predicted"/>
<evidence type="ECO:0000256" key="4">
    <source>
        <dbReference type="ARBA" id="ARBA00023004"/>
    </source>
</evidence>
<keyword evidence="8" id="KW-0670">Pyruvate</keyword>
<dbReference type="SUPFAM" id="SSF102114">
    <property type="entry name" value="Radical SAM enzymes"/>
    <property type="match status" value="1"/>
</dbReference>
<protein>
    <submittedName>
        <fullName evidence="8">Pyruvate-formate lyase-activating enzyme</fullName>
    </submittedName>
</protein>
<dbReference type="PANTHER" id="PTHR30352:SF5">
    <property type="entry name" value="PYRUVATE FORMATE-LYASE 1-ACTIVATING ENZYME"/>
    <property type="match status" value="1"/>
</dbReference>
<keyword evidence="5 6" id="KW-0411">Iron-sulfur</keyword>
<feature type="binding site" evidence="6">
    <location>
        <position position="37"/>
    </location>
    <ligand>
        <name>[4Fe-4S] cluster</name>
        <dbReference type="ChEBI" id="CHEBI:49883"/>
        <note>4Fe-4S-S-AdoMet</note>
    </ligand>
</feature>
<dbReference type="PIRSF" id="PIRSF004869">
    <property type="entry name" value="PflX_prd"/>
    <property type="match status" value="1"/>
</dbReference>